<comment type="subcellular location">
    <subcellularLocation>
        <location evidence="1">Periplasm</location>
    </subcellularLocation>
</comment>
<dbReference type="Gene3D" id="3.40.190.10">
    <property type="entry name" value="Periplasmic binding protein-like II"/>
    <property type="match status" value="2"/>
</dbReference>
<dbReference type="PANTHER" id="PTHR43649:SF31">
    <property type="entry name" value="SN-GLYCEROL-3-PHOSPHATE-BINDING PERIPLASMIC PROTEIN UGPB"/>
    <property type="match status" value="1"/>
</dbReference>
<protein>
    <recommendedName>
        <fullName evidence="4">sn-glycerol-3-phosphate-binding periplasmic protein UgpB</fullName>
    </recommendedName>
</protein>
<sequence>MKYPRIAAFAAVMICLSAAGMVFAGGQGQESSGGASGPVKIDFLYSIGGNPQKATEALVQKFNESQNEVIVEATYGGSYEDTTQKLLASVVAGDPPVVAHMAMAYNAQFILEGYFESLNPYFAKDASVKEDDFIKGLLELNRWQGELYGLPYNCSNPILYYNKDLFRAAGLDPDRPPQTWDELYEYAKKISALGSDIYGFSIERGSGWITQGYTWQFGGDWIAKDNSTVLWTQPGAVEALTFMQKMYNEGIAVYMGGNTLNYSGKCGMTVDSTAVLTNTIQSVSFDVGVAPLPYKVKKQVPIGGGSLHIFNNVSQEKKDAAWKFLKFMSSAESQLYWAEMTGYQASSKAAVDSPDMQALWQKDPRFKVTYEQVEYAVAEDNTRLVPFLEVREIFNKAWDTTILNNGNPARTLSEAQTQANRILSQYK</sequence>
<gene>
    <name evidence="8" type="ORF">JFL75_03065</name>
</gene>
<dbReference type="Pfam" id="PF01547">
    <property type="entry name" value="SBP_bac_1"/>
    <property type="match status" value="1"/>
</dbReference>
<dbReference type="Proteomes" id="UP000595917">
    <property type="component" value="Chromosome"/>
</dbReference>
<organism evidence="8 9">
    <name type="scientific">Breznakiella homolactica</name>
    <dbReference type="NCBI Taxonomy" id="2798577"/>
    <lineage>
        <taxon>Bacteria</taxon>
        <taxon>Pseudomonadati</taxon>
        <taxon>Spirochaetota</taxon>
        <taxon>Spirochaetia</taxon>
        <taxon>Spirochaetales</taxon>
        <taxon>Breznakiellaceae</taxon>
        <taxon>Breznakiella</taxon>
    </lineage>
</organism>
<evidence type="ECO:0000256" key="3">
    <source>
        <dbReference type="ARBA" id="ARBA00011557"/>
    </source>
</evidence>
<name>A0A7T8BB06_9SPIR</name>
<dbReference type="RefSeq" id="WP_215627210.1">
    <property type="nucleotide sequence ID" value="NZ_CP067089.2"/>
</dbReference>
<evidence type="ECO:0000256" key="7">
    <source>
        <dbReference type="SAM" id="SignalP"/>
    </source>
</evidence>
<evidence type="ECO:0000256" key="1">
    <source>
        <dbReference type="ARBA" id="ARBA00004418"/>
    </source>
</evidence>
<comment type="similarity">
    <text evidence="2">Belongs to the bacterial solute-binding protein 1 family.</text>
</comment>
<accession>A0A7T8BB06</accession>
<reference evidence="8" key="1">
    <citation type="submission" date="2021-01" db="EMBL/GenBank/DDBJ databases">
        <title>Description of Breznakiella homolactica.</title>
        <authorList>
            <person name="Song Y."/>
            <person name="Brune A."/>
        </authorList>
    </citation>
    <scope>NUCLEOTIDE SEQUENCE</scope>
    <source>
        <strain evidence="8">RmG30</strain>
    </source>
</reference>
<keyword evidence="5" id="KW-0813">Transport</keyword>
<feature type="chain" id="PRO_5030907412" description="sn-glycerol-3-phosphate-binding periplasmic protein UgpB" evidence="7">
    <location>
        <begin position="25"/>
        <end position="427"/>
    </location>
</feature>
<evidence type="ECO:0000256" key="2">
    <source>
        <dbReference type="ARBA" id="ARBA00008520"/>
    </source>
</evidence>
<evidence type="ECO:0000313" key="8">
    <source>
        <dbReference type="EMBL" id="QQO09906.1"/>
    </source>
</evidence>
<dbReference type="AlphaFoldDB" id="A0A7T8BB06"/>
<comment type="subunit">
    <text evidence="3">The complex is composed of two ATP-binding proteins (UgpC), two transmembrane proteins (UgpA and UgpE) and a solute-binding protein (UgpB).</text>
</comment>
<dbReference type="EMBL" id="CP067089">
    <property type="protein sequence ID" value="QQO09906.1"/>
    <property type="molecule type" value="Genomic_DNA"/>
</dbReference>
<dbReference type="InterPro" id="IPR006059">
    <property type="entry name" value="SBP"/>
</dbReference>
<dbReference type="PANTHER" id="PTHR43649">
    <property type="entry name" value="ARABINOSE-BINDING PROTEIN-RELATED"/>
    <property type="match status" value="1"/>
</dbReference>
<evidence type="ECO:0000313" key="9">
    <source>
        <dbReference type="Proteomes" id="UP000595917"/>
    </source>
</evidence>
<evidence type="ECO:0000256" key="4">
    <source>
        <dbReference type="ARBA" id="ARBA00017470"/>
    </source>
</evidence>
<proteinExistence type="inferred from homology"/>
<keyword evidence="9" id="KW-1185">Reference proteome</keyword>
<keyword evidence="6 7" id="KW-0732">Signal</keyword>
<dbReference type="SUPFAM" id="SSF53850">
    <property type="entry name" value="Periplasmic binding protein-like II"/>
    <property type="match status" value="1"/>
</dbReference>
<dbReference type="KEGG" id="bhc:JFL75_03065"/>
<evidence type="ECO:0000256" key="5">
    <source>
        <dbReference type="ARBA" id="ARBA00022448"/>
    </source>
</evidence>
<dbReference type="CDD" id="cd14748">
    <property type="entry name" value="PBP2_UgpB"/>
    <property type="match status" value="1"/>
</dbReference>
<dbReference type="GO" id="GO:0042597">
    <property type="term" value="C:periplasmic space"/>
    <property type="evidence" value="ECO:0007669"/>
    <property type="project" value="UniProtKB-SubCell"/>
</dbReference>
<evidence type="ECO:0000256" key="6">
    <source>
        <dbReference type="ARBA" id="ARBA00022729"/>
    </source>
</evidence>
<dbReference type="InterPro" id="IPR050490">
    <property type="entry name" value="Bact_solute-bd_prot1"/>
</dbReference>
<feature type="signal peptide" evidence="7">
    <location>
        <begin position="1"/>
        <end position="24"/>
    </location>
</feature>